<evidence type="ECO:0000256" key="3">
    <source>
        <dbReference type="ARBA" id="ARBA00023180"/>
    </source>
</evidence>
<dbReference type="GO" id="GO:0016787">
    <property type="term" value="F:hydrolase activity"/>
    <property type="evidence" value="ECO:0007669"/>
    <property type="project" value="UniProtKB-KW"/>
</dbReference>
<evidence type="ECO:0000259" key="5">
    <source>
        <dbReference type="Pfam" id="PF00561"/>
    </source>
</evidence>
<evidence type="ECO:0000256" key="4">
    <source>
        <dbReference type="SAM" id="MobiDB-lite"/>
    </source>
</evidence>
<keyword evidence="2" id="KW-0597">Phosphoprotein</keyword>
<dbReference type="EMBL" id="CP108021">
    <property type="protein sequence ID" value="WUM19622.1"/>
    <property type="molecule type" value="Genomic_DNA"/>
</dbReference>
<evidence type="ECO:0000256" key="2">
    <source>
        <dbReference type="ARBA" id="ARBA00022553"/>
    </source>
</evidence>
<organism evidence="7 8">
    <name type="scientific">Williamsia herbipolensis</name>
    <dbReference type="NCBI Taxonomy" id="1603258"/>
    <lineage>
        <taxon>Bacteria</taxon>
        <taxon>Bacillati</taxon>
        <taxon>Actinomycetota</taxon>
        <taxon>Actinomycetes</taxon>
        <taxon>Mycobacteriales</taxon>
        <taxon>Nocardiaceae</taxon>
        <taxon>Williamsia</taxon>
    </lineage>
</organism>
<dbReference type="Proteomes" id="UP001432128">
    <property type="component" value="Chromosome"/>
</dbReference>
<dbReference type="InterPro" id="IPR018119">
    <property type="entry name" value="Strictosidine_synth_cons-reg"/>
</dbReference>
<sequence>MSRPNVVLLHGLGGSPATWTRVIDLLDDSVDTLVPHLVGGASIPDDALTVARLIRQNGTTPVTVVGHSRGGLVATALAEQFGSLVERVILIATPATVASRLTASSISERVLRLPLLGSAIWSVLPPARLRRGLGTAFAPSTRVPQFAVDDLAARTLREFVDESNAIDHYLDDATLGDRLATVSCPVDVVYGLADHRVDPGAMAISASGPGRTAYPLAHEGHGAPWSSAGAVTAVIRGDATPGAPITAPHRPAPRLRPRRWSPMPYPSRARETESATPMGSLQRVELPGRGPEDVRVDSVGRILTGVEDGRILRVTTHADRPATIETIANTGGRPLGIAVVDDDTLLVCDSERGLLQIDVDRGEVTVLVAEIDGVPVNFASNVVRAPSGRIYFTTSTRRFGLEDYLADLLEHSGTGRLVVRETDGSIRTVVDGLDFANGVAVDDDESWIAVAESGSFRLGLHRNGAGDALIDNLPGFPDNISVDGDLVWISIANPRDRRFDALASLPGVLRQLIYALPEKLREGTNTTWVMAVDRDGHVVHDLQSSTADYSMVTSVVRRGSQLILGSIAESALGVIDLPARTEETR</sequence>
<gene>
    <name evidence="7" type="ORF">OG579_18270</name>
</gene>
<dbReference type="InterPro" id="IPR011042">
    <property type="entry name" value="6-blade_b-propeller_TolB-like"/>
</dbReference>
<dbReference type="PANTHER" id="PTHR10426:SF88">
    <property type="entry name" value="ADIPOCYTE PLASMA MEMBRANE-ASSOCIATED PROTEIN HEMOMUCIN-RELATED"/>
    <property type="match status" value="1"/>
</dbReference>
<dbReference type="Pfam" id="PF20067">
    <property type="entry name" value="SSL_N"/>
    <property type="match status" value="1"/>
</dbReference>
<evidence type="ECO:0000256" key="1">
    <source>
        <dbReference type="ARBA" id="ARBA00009191"/>
    </source>
</evidence>
<evidence type="ECO:0000313" key="8">
    <source>
        <dbReference type="Proteomes" id="UP001432128"/>
    </source>
</evidence>
<feature type="region of interest" description="Disordered" evidence="4">
    <location>
        <begin position="238"/>
        <end position="292"/>
    </location>
</feature>
<dbReference type="KEGG" id="whr:OG579_18270"/>
<dbReference type="RefSeq" id="WP_328857098.1">
    <property type="nucleotide sequence ID" value="NZ_CP108021.1"/>
</dbReference>
<feature type="domain" description="Strictosidine synthase conserved region" evidence="6">
    <location>
        <begin position="387"/>
        <end position="453"/>
    </location>
</feature>
<reference evidence="7 8" key="1">
    <citation type="submission" date="2022-10" db="EMBL/GenBank/DDBJ databases">
        <title>The complete genomes of actinobacterial strains from the NBC collection.</title>
        <authorList>
            <person name="Joergensen T.S."/>
            <person name="Alvarez Arevalo M."/>
            <person name="Sterndorff E.B."/>
            <person name="Faurdal D."/>
            <person name="Vuksanovic O."/>
            <person name="Mourched A.-S."/>
            <person name="Charusanti P."/>
            <person name="Shaw S."/>
            <person name="Blin K."/>
            <person name="Weber T."/>
        </authorList>
    </citation>
    <scope>NUCLEOTIDE SEQUENCE [LARGE SCALE GENOMIC DNA]</scope>
    <source>
        <strain evidence="7 8">NBC_00319</strain>
    </source>
</reference>
<proteinExistence type="inferred from homology"/>
<dbReference type="Gene3D" id="2.120.10.30">
    <property type="entry name" value="TolB, C-terminal domain"/>
    <property type="match status" value="1"/>
</dbReference>
<dbReference type="InterPro" id="IPR029058">
    <property type="entry name" value="AB_hydrolase_fold"/>
</dbReference>
<dbReference type="Pfam" id="PF00561">
    <property type="entry name" value="Abhydrolase_1"/>
    <property type="match status" value="1"/>
</dbReference>
<dbReference type="Pfam" id="PF03088">
    <property type="entry name" value="Str_synth"/>
    <property type="match status" value="1"/>
</dbReference>
<dbReference type="SUPFAM" id="SSF63829">
    <property type="entry name" value="Calcium-dependent phosphotriesterase"/>
    <property type="match status" value="1"/>
</dbReference>
<dbReference type="InterPro" id="IPR000073">
    <property type="entry name" value="AB_hydrolase_1"/>
</dbReference>
<keyword evidence="8" id="KW-1185">Reference proteome</keyword>
<dbReference type="SUPFAM" id="SSF53474">
    <property type="entry name" value="alpha/beta-Hydrolases"/>
    <property type="match status" value="1"/>
</dbReference>
<keyword evidence="7" id="KW-0378">Hydrolase</keyword>
<dbReference type="PANTHER" id="PTHR10426">
    <property type="entry name" value="STRICTOSIDINE SYNTHASE-RELATED"/>
    <property type="match status" value="1"/>
</dbReference>
<protein>
    <submittedName>
        <fullName evidence="7">Alpha/beta fold hydrolase</fullName>
    </submittedName>
</protein>
<name>A0AAU4K0K3_9NOCA</name>
<dbReference type="Gene3D" id="3.40.50.1820">
    <property type="entry name" value="alpha/beta hydrolase"/>
    <property type="match status" value="1"/>
</dbReference>
<evidence type="ECO:0000259" key="6">
    <source>
        <dbReference type="Pfam" id="PF03088"/>
    </source>
</evidence>
<dbReference type="AlphaFoldDB" id="A0AAU4K0K3"/>
<feature type="domain" description="AB hydrolase-1" evidence="5">
    <location>
        <begin position="4"/>
        <end position="208"/>
    </location>
</feature>
<keyword evidence="3" id="KW-0325">Glycoprotein</keyword>
<accession>A0AAU4K0K3</accession>
<comment type="similarity">
    <text evidence="1">Belongs to the strictosidine synthase family.</text>
</comment>
<evidence type="ECO:0000313" key="7">
    <source>
        <dbReference type="EMBL" id="WUM19622.1"/>
    </source>
</evidence>